<name>A0AAP2ZAJ1_9EURY</name>
<proteinExistence type="predicted"/>
<evidence type="ECO:0000313" key="1">
    <source>
        <dbReference type="EMBL" id="MCU4753453.1"/>
    </source>
</evidence>
<dbReference type="Proteomes" id="UP001321047">
    <property type="component" value="Unassembled WGS sequence"/>
</dbReference>
<keyword evidence="2" id="KW-1185">Reference proteome</keyword>
<comment type="caution">
    <text evidence="1">The sequence shown here is derived from an EMBL/GenBank/DDBJ whole genome shotgun (WGS) entry which is preliminary data.</text>
</comment>
<accession>A0AAP2ZAJ1</accession>
<sequence>MKRAKTRLGIIPWNQEEWEQKIVAGRGEYYWDKEYENYQVKFDKVVFPFDLKMHNSRAGLIALVRSAVHSRDSYRDKSDRFQKLPVEDLKDHVHPLPIKDQTK</sequence>
<dbReference type="AlphaFoldDB" id="A0AAP2ZAJ1"/>
<gene>
    <name evidence="1" type="ORF">OB919_15925</name>
</gene>
<organism evidence="1 2">
    <name type="scientific">Natronosalvus hydrolyticus</name>
    <dbReference type="NCBI Taxonomy" id="2979988"/>
    <lineage>
        <taxon>Archaea</taxon>
        <taxon>Methanobacteriati</taxon>
        <taxon>Methanobacteriota</taxon>
        <taxon>Stenosarchaea group</taxon>
        <taxon>Halobacteria</taxon>
        <taxon>Halobacteriales</taxon>
        <taxon>Natrialbaceae</taxon>
        <taxon>Natronosalvus</taxon>
    </lineage>
</organism>
<evidence type="ECO:0000313" key="2">
    <source>
        <dbReference type="Proteomes" id="UP001321047"/>
    </source>
</evidence>
<reference evidence="1 2" key="1">
    <citation type="submission" date="2022-09" db="EMBL/GenBank/DDBJ databases">
        <title>Enrichment on poylsaccharides allowed isolation of novel metabolic and taxonomic groups of Haloarchaea.</title>
        <authorList>
            <person name="Sorokin D.Y."/>
            <person name="Elcheninov A.G."/>
            <person name="Khizhniak T.V."/>
            <person name="Kolganova T.V."/>
            <person name="Kublanov I.V."/>
        </authorList>
    </citation>
    <scope>NUCLEOTIDE SEQUENCE [LARGE SCALE GENOMIC DNA]</scope>
    <source>
        <strain evidence="1 2">AArc-curdl1</strain>
    </source>
</reference>
<protein>
    <submittedName>
        <fullName evidence="1">Uncharacterized protein</fullName>
    </submittedName>
</protein>
<dbReference type="EMBL" id="JAOPJZ010000017">
    <property type="protein sequence ID" value="MCU4753453.1"/>
    <property type="molecule type" value="Genomic_DNA"/>
</dbReference>
<dbReference type="RefSeq" id="WP_342809770.1">
    <property type="nucleotide sequence ID" value="NZ_JAOPJZ010000017.1"/>
</dbReference>